<accession>A0A820VBG2</accession>
<protein>
    <submittedName>
        <fullName evidence="1">Uncharacterized protein</fullName>
    </submittedName>
</protein>
<name>A0A820VBG2_9BILA</name>
<organism evidence="1 2">
    <name type="scientific">Rotaria socialis</name>
    <dbReference type="NCBI Taxonomy" id="392032"/>
    <lineage>
        <taxon>Eukaryota</taxon>
        <taxon>Metazoa</taxon>
        <taxon>Spiralia</taxon>
        <taxon>Gnathifera</taxon>
        <taxon>Rotifera</taxon>
        <taxon>Eurotatoria</taxon>
        <taxon>Bdelloidea</taxon>
        <taxon>Philodinida</taxon>
        <taxon>Philodinidae</taxon>
        <taxon>Rotaria</taxon>
    </lineage>
</organism>
<dbReference type="Proteomes" id="UP000663862">
    <property type="component" value="Unassembled WGS sequence"/>
</dbReference>
<evidence type="ECO:0000313" key="1">
    <source>
        <dbReference type="EMBL" id="CAF4498475.1"/>
    </source>
</evidence>
<proteinExistence type="predicted"/>
<dbReference type="EMBL" id="CAJOBQ010001572">
    <property type="protein sequence ID" value="CAF4498475.1"/>
    <property type="molecule type" value="Genomic_DNA"/>
</dbReference>
<reference evidence="1" key="1">
    <citation type="submission" date="2021-02" db="EMBL/GenBank/DDBJ databases">
        <authorList>
            <person name="Nowell W R."/>
        </authorList>
    </citation>
    <scope>NUCLEOTIDE SEQUENCE</scope>
</reference>
<comment type="caution">
    <text evidence="1">The sequence shown here is derived from an EMBL/GenBank/DDBJ whole genome shotgun (WGS) entry which is preliminary data.</text>
</comment>
<evidence type="ECO:0000313" key="2">
    <source>
        <dbReference type="Proteomes" id="UP000663862"/>
    </source>
</evidence>
<sequence>MDMIEINEDDKTLVRSHRPSTLSLEIQTMDVDTNEKIIMIDLCTPNVDIKDEVSTPDSEKMMITKKPLIERFPNLGNRLPLLPCYPTKDKYAHGDPLLPNISPQRLTRTELERRHLGTFKSEFDFITNGSTIPSFLYEKYQMFYVDLLERLKVDMAVLDYNYLRLNNYMKLLMFERMRIFNISLDNISKIDEKEYPLALEFFLQFDVNMFYMKTCSLRYARPRTLNEGLFCLQEPEARYELSACGNCALCYPQYDRRYRVKKSIVDFSQAHQHTFLNGYHAILNCSASCHTRNIIYALTCPCGNVDYIGETMYSLHDRLIKHREHGNRVMVEFLIGQENVVRDLPRGKSNELSAKDHMKLYQHSVRCTVAMQIFLDANQQYWRFVPMTIEESERPEQRSVQGISFTDELTWNLRQMEDCTKYVESVPKPSTGYIFSNRQVGLQLSYFNKKRDKDLPNQDIDLYNATIVAVLPETCSEMLRLTVESLFITHAETNLNTIGNILNKNSTGNNHPINNPWLIRGDEWYQGLLRRPQPKIKT</sequence>
<dbReference type="AlphaFoldDB" id="A0A820VBG2"/>
<gene>
    <name evidence="1" type="ORF">TSG867_LOCUS20892</name>
</gene>